<comment type="caution">
    <text evidence="6">The sequence shown here is derived from an EMBL/GenBank/DDBJ whole genome shotgun (WGS) entry which is preliminary data.</text>
</comment>
<dbReference type="InterPro" id="IPR036291">
    <property type="entry name" value="NAD(P)-bd_dom_sf"/>
</dbReference>
<dbReference type="PROSITE" id="PS00061">
    <property type="entry name" value="ADH_SHORT"/>
    <property type="match status" value="1"/>
</dbReference>
<gene>
    <name evidence="6" type="ORF">GCU54_19530</name>
</gene>
<evidence type="ECO:0000313" key="6">
    <source>
        <dbReference type="EMBL" id="NEM08166.1"/>
    </source>
</evidence>
<dbReference type="Gene3D" id="3.40.50.720">
    <property type="entry name" value="NAD(P)-binding Rossmann-like Domain"/>
    <property type="match status" value="1"/>
</dbReference>
<organism evidence="6 7">
    <name type="scientific">Geodermatophilus normandii</name>
    <dbReference type="NCBI Taxonomy" id="1137989"/>
    <lineage>
        <taxon>Bacteria</taxon>
        <taxon>Bacillati</taxon>
        <taxon>Actinomycetota</taxon>
        <taxon>Actinomycetes</taxon>
        <taxon>Geodermatophilales</taxon>
        <taxon>Geodermatophilaceae</taxon>
        <taxon>Geodermatophilus</taxon>
    </lineage>
</organism>
<dbReference type="SUPFAM" id="SSF51735">
    <property type="entry name" value="NAD(P)-binding Rossmann-fold domains"/>
    <property type="match status" value="1"/>
</dbReference>
<dbReference type="InterPro" id="IPR057326">
    <property type="entry name" value="KR_dom"/>
</dbReference>
<evidence type="ECO:0000313" key="7">
    <source>
        <dbReference type="Proteomes" id="UP000471126"/>
    </source>
</evidence>
<keyword evidence="2" id="KW-0560">Oxidoreductase</keyword>
<feature type="region of interest" description="Disordered" evidence="4">
    <location>
        <begin position="251"/>
        <end position="298"/>
    </location>
</feature>
<dbReference type="RefSeq" id="WP_163478223.1">
    <property type="nucleotide sequence ID" value="NZ_JAAGWE010000035.1"/>
</dbReference>
<reference evidence="6 7" key="1">
    <citation type="submission" date="2019-12" db="EMBL/GenBank/DDBJ databases">
        <title>WGS of CPCC 203550 I12A-02606.</title>
        <authorList>
            <person name="Jiang Z."/>
        </authorList>
    </citation>
    <scope>NUCLEOTIDE SEQUENCE [LARGE SCALE GENOMIC DNA]</scope>
    <source>
        <strain evidence="6 7">I12A-02606</strain>
    </source>
</reference>
<evidence type="ECO:0000256" key="2">
    <source>
        <dbReference type="ARBA" id="ARBA00023002"/>
    </source>
</evidence>
<sequence>MVERVIDGVVLVTGAGSGIGAAMAARFHARGARVIVSGRDRARLESMAARHPGMSVVAMDVADPGSVTRGMAEVTAEVPHLTTLVNSAGIQRLLDFSAAEPPGPSDVAAEIATNLTGLIDVTAAALPLLRRAPRSRVVHIGSGLGFVPLAAAPVYSATKAAVHSFATSLRRQLATSTVQVVEIIAPVVDTPLHRDLGSVPPMAMPLDDFVDRAMRGLDAGKDEVAIGLGRVSRIGARVAPKRLFSIMNSDDRVRGSTDAHGPALGGDRCASSEPAGALRGPRLRPLRPGARWGRRPRP</sequence>
<feature type="domain" description="Ketoreductase" evidence="5">
    <location>
        <begin position="8"/>
        <end position="187"/>
    </location>
</feature>
<dbReference type="Proteomes" id="UP000471126">
    <property type="component" value="Unassembled WGS sequence"/>
</dbReference>
<accession>A0A6P0GLM7</accession>
<dbReference type="PANTHER" id="PTHR44196:SF1">
    <property type="entry name" value="DEHYDROGENASE_REDUCTASE SDR FAMILY MEMBER 7B"/>
    <property type="match status" value="1"/>
</dbReference>
<dbReference type="InterPro" id="IPR002347">
    <property type="entry name" value="SDR_fam"/>
</dbReference>
<dbReference type="InterPro" id="IPR020904">
    <property type="entry name" value="Sc_DH/Rdtase_CS"/>
</dbReference>
<evidence type="ECO:0000256" key="4">
    <source>
        <dbReference type="SAM" id="MobiDB-lite"/>
    </source>
</evidence>
<evidence type="ECO:0000256" key="3">
    <source>
        <dbReference type="RuleBase" id="RU000363"/>
    </source>
</evidence>
<dbReference type="AlphaFoldDB" id="A0A6P0GLM7"/>
<dbReference type="PRINTS" id="PR00080">
    <property type="entry name" value="SDRFAMILY"/>
</dbReference>
<evidence type="ECO:0000256" key="1">
    <source>
        <dbReference type="ARBA" id="ARBA00006484"/>
    </source>
</evidence>
<proteinExistence type="inferred from homology"/>
<evidence type="ECO:0000259" key="5">
    <source>
        <dbReference type="SMART" id="SM00822"/>
    </source>
</evidence>
<dbReference type="PRINTS" id="PR00081">
    <property type="entry name" value="GDHRDH"/>
</dbReference>
<dbReference type="Pfam" id="PF00106">
    <property type="entry name" value="adh_short"/>
    <property type="match status" value="1"/>
</dbReference>
<name>A0A6P0GLM7_9ACTN</name>
<dbReference type="GO" id="GO:0016491">
    <property type="term" value="F:oxidoreductase activity"/>
    <property type="evidence" value="ECO:0007669"/>
    <property type="project" value="UniProtKB-KW"/>
</dbReference>
<protein>
    <submittedName>
        <fullName evidence="6">SDR family NAD(P)-dependent oxidoreductase</fullName>
    </submittedName>
</protein>
<dbReference type="EMBL" id="JAAGWE010000035">
    <property type="protein sequence ID" value="NEM08166.1"/>
    <property type="molecule type" value="Genomic_DNA"/>
</dbReference>
<dbReference type="PANTHER" id="PTHR44196">
    <property type="entry name" value="DEHYDROGENASE/REDUCTASE SDR FAMILY MEMBER 7B"/>
    <property type="match status" value="1"/>
</dbReference>
<comment type="similarity">
    <text evidence="1 3">Belongs to the short-chain dehydrogenases/reductases (SDR) family.</text>
</comment>
<dbReference type="SMART" id="SM00822">
    <property type="entry name" value="PKS_KR"/>
    <property type="match status" value="1"/>
</dbReference>
<dbReference type="GO" id="GO:0016020">
    <property type="term" value="C:membrane"/>
    <property type="evidence" value="ECO:0007669"/>
    <property type="project" value="TreeGrafter"/>
</dbReference>